<evidence type="ECO:0000313" key="3">
    <source>
        <dbReference type="Proteomes" id="UP000296706"/>
    </source>
</evidence>
<reference evidence="2 3" key="1">
    <citation type="journal article" date="2019" name="Nat. Commun.">
        <title>A new type of DNA phosphorothioation-based antiviral system in archaea.</title>
        <authorList>
            <person name="Xiong L."/>
            <person name="Liu S."/>
            <person name="Chen S."/>
            <person name="Xiao Y."/>
            <person name="Zhu B."/>
            <person name="Gao Y."/>
            <person name="Zhang Y."/>
            <person name="Chen B."/>
            <person name="Luo J."/>
            <person name="Deng Z."/>
            <person name="Chen X."/>
            <person name="Wang L."/>
            <person name="Chen S."/>
        </authorList>
    </citation>
    <scope>NUCLEOTIDE SEQUENCE [LARGE SCALE GENOMIC DNA]</scope>
    <source>
        <strain evidence="2 3">CBA1105</strain>
    </source>
</reference>
<dbReference type="STRING" id="1457250.GCA_000755225_02589"/>
<dbReference type="AlphaFoldDB" id="A0A4D6HAA1"/>
<evidence type="ECO:0000256" key="1">
    <source>
        <dbReference type="SAM" id="MobiDB-lite"/>
    </source>
</evidence>
<organism evidence="2 3">
    <name type="scientific">Halapricum salinum</name>
    <dbReference type="NCBI Taxonomy" id="1457250"/>
    <lineage>
        <taxon>Archaea</taxon>
        <taxon>Methanobacteriati</taxon>
        <taxon>Methanobacteriota</taxon>
        <taxon>Stenosarchaea group</taxon>
        <taxon>Halobacteria</taxon>
        <taxon>Halobacteriales</taxon>
        <taxon>Haloarculaceae</taxon>
        <taxon>Halapricum</taxon>
    </lineage>
</organism>
<name>A0A4D6HAA1_9EURY</name>
<evidence type="ECO:0008006" key="4">
    <source>
        <dbReference type="Google" id="ProtNLM"/>
    </source>
</evidence>
<keyword evidence="3" id="KW-1185">Reference proteome</keyword>
<accession>A0A4D6HAA1</accession>
<feature type="compositionally biased region" description="Polar residues" evidence="1">
    <location>
        <begin position="208"/>
        <end position="226"/>
    </location>
</feature>
<dbReference type="EMBL" id="CP031310">
    <property type="protein sequence ID" value="QCC49972.1"/>
    <property type="molecule type" value="Genomic_DNA"/>
</dbReference>
<evidence type="ECO:0000313" key="2">
    <source>
        <dbReference type="EMBL" id="QCC49972.1"/>
    </source>
</evidence>
<dbReference type="GeneID" id="39846496"/>
<dbReference type="KEGG" id="hsn:DV733_01470"/>
<dbReference type="RefSeq" id="WP_049993412.1">
    <property type="nucleotide sequence ID" value="NZ_CP031310.1"/>
</dbReference>
<protein>
    <recommendedName>
        <fullName evidence="4">DUF1102 domain-containing protein</fullName>
    </recommendedName>
</protein>
<proteinExistence type="predicted"/>
<gene>
    <name evidence="2" type="ORF">DV733_01470</name>
</gene>
<dbReference type="Proteomes" id="UP000296706">
    <property type="component" value="Chromosome"/>
</dbReference>
<sequence>MKRRNVLAALGSLSAGGALTIGSGAFTSVSANRQVSVEVAGDNTALLRMTPVVHKIEGSDPALVHQNGDGTLDVDVSQGGASGVNVDATTWIGTPNWDQESGWVPVGDDNIDWVSNHTYTPRAAFGIENRGTQEYELTFEYAYAGDPGNSEIRFHVYDGASPAFGPGNPTYYGSLTGGGSVTVPTGQSGDSFVLGKRIFSSIEIDTHGGSTSDDLSGQLTITAETP</sequence>
<feature type="region of interest" description="Disordered" evidence="1">
    <location>
        <begin position="207"/>
        <end position="226"/>
    </location>
</feature>